<protein>
    <submittedName>
        <fullName evidence="2">DUF3053 family protein</fullName>
    </submittedName>
</protein>
<accession>A0ABT6AGR0</accession>
<gene>
    <name evidence="2" type="ORF">P3W85_02220</name>
</gene>
<evidence type="ECO:0000256" key="1">
    <source>
        <dbReference type="SAM" id="SignalP"/>
    </source>
</evidence>
<feature type="signal peptide" evidence="1">
    <location>
        <begin position="1"/>
        <end position="20"/>
    </location>
</feature>
<dbReference type="EMBL" id="JARJLM010000036">
    <property type="protein sequence ID" value="MDF3831780.1"/>
    <property type="molecule type" value="Genomic_DNA"/>
</dbReference>
<dbReference type="RefSeq" id="WP_035811542.1">
    <property type="nucleotide sequence ID" value="NZ_JARJLM010000036.1"/>
</dbReference>
<dbReference type="InterPro" id="IPR021413">
    <property type="entry name" value="DUF3053"/>
</dbReference>
<evidence type="ECO:0000313" key="2">
    <source>
        <dbReference type="EMBL" id="MDF3831780.1"/>
    </source>
</evidence>
<feature type="chain" id="PRO_5047452354" evidence="1">
    <location>
        <begin position="21"/>
        <end position="233"/>
    </location>
</feature>
<dbReference type="PROSITE" id="PS51257">
    <property type="entry name" value="PROKAR_LIPOPROTEIN"/>
    <property type="match status" value="1"/>
</dbReference>
<dbReference type="Proteomes" id="UP001216674">
    <property type="component" value="Unassembled WGS sequence"/>
</dbReference>
<dbReference type="Pfam" id="PF11254">
    <property type="entry name" value="DUF3053"/>
    <property type="match status" value="1"/>
</dbReference>
<name>A0ABT6AGR0_9BURK</name>
<sequence length="233" mass="25187">MKLQSRSLTVLIAALPLVLAACGNKEPEQRAAFTQFLQTRIVDKPGVHVPQLSAAEKASFGDYAAQYAVITDFNAGMNNSVKPLGNIVQKGAMRSLGDIVAHRDEVKAARDMLSGMRGALDAEQAKADAAHAQLKQADDLKAVYDKAYDKTVTLPANTFKEIFPQVDAAFASGLKIVDFVEENKARIEISGLVVKVQSPAVQADLNKLLQEMNEHARGVNQAQSRLRSVMLGN</sequence>
<proteinExistence type="predicted"/>
<organism evidence="2 3">
    <name type="scientific">Cupriavidus basilensis</name>
    <dbReference type="NCBI Taxonomy" id="68895"/>
    <lineage>
        <taxon>Bacteria</taxon>
        <taxon>Pseudomonadati</taxon>
        <taxon>Pseudomonadota</taxon>
        <taxon>Betaproteobacteria</taxon>
        <taxon>Burkholderiales</taxon>
        <taxon>Burkholderiaceae</taxon>
        <taxon>Cupriavidus</taxon>
    </lineage>
</organism>
<evidence type="ECO:0000313" key="3">
    <source>
        <dbReference type="Proteomes" id="UP001216674"/>
    </source>
</evidence>
<comment type="caution">
    <text evidence="2">The sequence shown here is derived from an EMBL/GenBank/DDBJ whole genome shotgun (WGS) entry which is preliminary data.</text>
</comment>
<reference evidence="2 3" key="1">
    <citation type="submission" date="2023-03" db="EMBL/GenBank/DDBJ databases">
        <title>Draft assemblies of triclosan tolerant bacteria isolated from returned activated sludge.</title>
        <authorList>
            <person name="Van Hamelsveld S."/>
        </authorList>
    </citation>
    <scope>NUCLEOTIDE SEQUENCE [LARGE SCALE GENOMIC DNA]</scope>
    <source>
        <strain evidence="2 3">GW210010_S58</strain>
    </source>
</reference>
<keyword evidence="1" id="KW-0732">Signal</keyword>
<keyword evidence="3" id="KW-1185">Reference proteome</keyword>